<dbReference type="PANTHER" id="PTHR43649">
    <property type="entry name" value="ARABINOSE-BINDING PROTEIN-RELATED"/>
    <property type="match status" value="1"/>
</dbReference>
<evidence type="ECO:0000313" key="5">
    <source>
        <dbReference type="EMBL" id="QGQ96467.1"/>
    </source>
</evidence>
<dbReference type="KEGG" id="ppsc:EHS13_17040"/>
<evidence type="ECO:0000256" key="4">
    <source>
        <dbReference type="SAM" id="SignalP"/>
    </source>
</evidence>
<evidence type="ECO:0000256" key="3">
    <source>
        <dbReference type="ARBA" id="ARBA00022729"/>
    </source>
</evidence>
<dbReference type="Proteomes" id="UP000426246">
    <property type="component" value="Chromosome"/>
</dbReference>
<keyword evidence="6" id="KW-1185">Reference proteome</keyword>
<dbReference type="Pfam" id="PF01547">
    <property type="entry name" value="SBP_bac_1"/>
    <property type="match status" value="1"/>
</dbReference>
<evidence type="ECO:0000256" key="1">
    <source>
        <dbReference type="ARBA" id="ARBA00008520"/>
    </source>
</evidence>
<dbReference type="Gene3D" id="3.40.190.10">
    <property type="entry name" value="Periplasmic binding protein-like II"/>
    <property type="match status" value="1"/>
</dbReference>
<dbReference type="CDD" id="cd13585">
    <property type="entry name" value="PBP2_TMBP_like"/>
    <property type="match status" value="1"/>
</dbReference>
<organism evidence="5 6">
    <name type="scientific">Paenibacillus psychroresistens</name>
    <dbReference type="NCBI Taxonomy" id="1778678"/>
    <lineage>
        <taxon>Bacteria</taxon>
        <taxon>Bacillati</taxon>
        <taxon>Bacillota</taxon>
        <taxon>Bacilli</taxon>
        <taxon>Bacillales</taxon>
        <taxon>Paenibacillaceae</taxon>
        <taxon>Paenibacillus</taxon>
    </lineage>
</organism>
<feature type="chain" id="PRO_5038449825" evidence="4">
    <location>
        <begin position="25"/>
        <end position="447"/>
    </location>
</feature>
<dbReference type="InterPro" id="IPR006059">
    <property type="entry name" value="SBP"/>
</dbReference>
<dbReference type="AlphaFoldDB" id="A0A6B8RKU1"/>
<dbReference type="EMBL" id="CP034235">
    <property type="protein sequence ID" value="QGQ96467.1"/>
    <property type="molecule type" value="Genomic_DNA"/>
</dbReference>
<comment type="similarity">
    <text evidence="1">Belongs to the bacterial solute-binding protein 1 family.</text>
</comment>
<reference evidence="6" key="1">
    <citation type="submission" date="2018-11" db="EMBL/GenBank/DDBJ databases">
        <title>Complete genome sequence of Paenibacillus sp. ML311-T8.</title>
        <authorList>
            <person name="Nam Y.-D."/>
            <person name="Kang J."/>
            <person name="Chung W.-H."/>
            <person name="Park Y.S."/>
        </authorList>
    </citation>
    <scope>NUCLEOTIDE SEQUENCE [LARGE SCALE GENOMIC DNA]</scope>
    <source>
        <strain evidence="6">ML311-T8</strain>
    </source>
</reference>
<dbReference type="OrthoDB" id="9808332at2"/>
<proteinExistence type="inferred from homology"/>
<accession>A0A6B8RKU1</accession>
<dbReference type="RefSeq" id="WP_155701511.1">
    <property type="nucleotide sequence ID" value="NZ_CP034235.1"/>
</dbReference>
<evidence type="ECO:0000256" key="2">
    <source>
        <dbReference type="ARBA" id="ARBA00022448"/>
    </source>
</evidence>
<dbReference type="SUPFAM" id="SSF53850">
    <property type="entry name" value="Periplasmic binding protein-like II"/>
    <property type="match status" value="1"/>
</dbReference>
<protein>
    <submittedName>
        <fullName evidence="5">Sugar ABC transporter substrate-binding protein</fullName>
    </submittedName>
</protein>
<sequence length="447" mass="49123">MNRPSTKKVASILLSLTMVLGILAGCASKEDSDASSSAPAGESGKKVTLHMIESLTSPTRTDSLKAILADFEKANPNIKVDLISPPFDQADNKITTMLAANQDLDVMEARDLNVGELVNNEYIEPLDTYTAAWKDFATVSGTAKAVGTVQGKLYFLANAMYQRQLFYRKDWFEEKGLKVPTTYQEIYEVGKQLTDPAKNRYGFSFRGGSGSNGTSDAMILSYNADNDNLEDSQFLKDGKTIYSSPEAKQAMELYVKIYKEASPKDSINWGFNEQVQAFTSGVTAMLLQDPDAIQGIQEKMKEGTWATAPIPVGPTGKALVATGAAGWAMVANSKNKPEAWKLIEFLSNPEQNLKIAKSTGVIALHTTASTDPFFQTGPYKTLLDMSAKADVFVNYKPAFEYEGTGQWNKITMEANQALLFDKATLEDTLKGWDAFWVDQKEIQSKKK</sequence>
<keyword evidence="2" id="KW-0813">Transport</keyword>
<keyword evidence="3 4" id="KW-0732">Signal</keyword>
<gene>
    <name evidence="5" type="ORF">EHS13_17040</name>
</gene>
<dbReference type="PROSITE" id="PS51257">
    <property type="entry name" value="PROKAR_LIPOPROTEIN"/>
    <property type="match status" value="1"/>
</dbReference>
<name>A0A6B8RKU1_9BACL</name>
<dbReference type="InterPro" id="IPR050490">
    <property type="entry name" value="Bact_solute-bd_prot1"/>
</dbReference>
<dbReference type="PANTHER" id="PTHR43649:SF34">
    <property type="entry name" value="ABC TRANSPORTER PERIPLASMIC-BINDING PROTEIN YCJN-RELATED"/>
    <property type="match status" value="1"/>
</dbReference>
<evidence type="ECO:0000313" key="6">
    <source>
        <dbReference type="Proteomes" id="UP000426246"/>
    </source>
</evidence>
<feature type="signal peptide" evidence="4">
    <location>
        <begin position="1"/>
        <end position="24"/>
    </location>
</feature>